<dbReference type="GO" id="GO:0016887">
    <property type="term" value="F:ATP hydrolysis activity"/>
    <property type="evidence" value="ECO:0007669"/>
    <property type="project" value="RHEA"/>
</dbReference>
<dbReference type="GO" id="GO:0005524">
    <property type="term" value="F:ATP binding"/>
    <property type="evidence" value="ECO:0007669"/>
    <property type="project" value="UniProtKB-UniRule"/>
</dbReference>
<dbReference type="RefSeq" id="WP_014559579.1">
    <property type="nucleotide sequence ID" value="NC_017464.1"/>
</dbReference>
<evidence type="ECO:0000256" key="3">
    <source>
        <dbReference type="ARBA" id="ARBA00022705"/>
    </source>
</evidence>
<dbReference type="PANTHER" id="PTHR30153">
    <property type="entry name" value="REPLICATIVE DNA HELICASE DNAB"/>
    <property type="match status" value="1"/>
</dbReference>
<proteinExistence type="inferred from homology"/>
<keyword evidence="3 17" id="KW-0235">DNA replication</keyword>
<evidence type="ECO:0000256" key="16">
    <source>
        <dbReference type="NCBIfam" id="TIGR00665"/>
    </source>
</evidence>
<keyword evidence="8" id="KW-0068">Autocatalytic cleavage</keyword>
<evidence type="ECO:0000256" key="4">
    <source>
        <dbReference type="ARBA" id="ARBA00022737"/>
    </source>
</evidence>
<dbReference type="InterPro" id="IPR036185">
    <property type="entry name" value="DNA_heli_DnaB-like_N_sf"/>
</dbReference>
<protein>
    <recommendedName>
        <fullName evidence="16 17">Replicative DNA helicase</fullName>
        <ecNumber evidence="16 17">5.6.2.3</ecNumber>
    </recommendedName>
</protein>
<dbReference type="InterPro" id="IPR007692">
    <property type="entry name" value="DNA_helicase_DnaB"/>
</dbReference>
<dbReference type="InterPro" id="IPR036844">
    <property type="entry name" value="Hint_dom_sf"/>
</dbReference>
<dbReference type="InterPro" id="IPR007868">
    <property type="entry name" value="Hom_end_hint"/>
</dbReference>
<dbReference type="InterPro" id="IPR007869">
    <property type="entry name" value="Homing_endonuc_PI-Sce"/>
</dbReference>
<evidence type="ECO:0000256" key="9">
    <source>
        <dbReference type="ARBA" id="ARBA00022840"/>
    </source>
</evidence>
<dbReference type="Proteomes" id="UP000007394">
    <property type="component" value="Chromosome"/>
</dbReference>
<keyword evidence="7 17" id="KW-0347">Helicase</keyword>
<dbReference type="Gene3D" id="2.170.16.10">
    <property type="entry name" value="Hedgehog/Intein (Hint) domain"/>
    <property type="match status" value="1"/>
</dbReference>
<evidence type="ECO:0000256" key="2">
    <source>
        <dbReference type="ARBA" id="ARBA00022515"/>
    </source>
</evidence>
<gene>
    <name evidence="21" type="primary">dnaB</name>
    <name evidence="21" type="ordered locus">IALB_0711</name>
</gene>
<dbReference type="AlphaFoldDB" id="I0AHG6"/>
<evidence type="ECO:0000256" key="11">
    <source>
        <dbReference type="ARBA" id="ARBA00023125"/>
    </source>
</evidence>
<dbReference type="GO" id="GO:0006269">
    <property type="term" value="P:DNA replication, synthesis of primer"/>
    <property type="evidence" value="ECO:0007669"/>
    <property type="project" value="UniProtKB-UniRule"/>
</dbReference>
<evidence type="ECO:0000256" key="15">
    <source>
        <dbReference type="ARBA" id="ARBA00048954"/>
    </source>
</evidence>
<name>I0AHG6_IGNAJ</name>
<evidence type="ECO:0000256" key="5">
    <source>
        <dbReference type="ARBA" id="ARBA00022741"/>
    </source>
</evidence>
<evidence type="ECO:0000256" key="12">
    <source>
        <dbReference type="ARBA" id="ARBA00023235"/>
    </source>
</evidence>
<evidence type="ECO:0000256" key="17">
    <source>
        <dbReference type="RuleBase" id="RU362085"/>
    </source>
</evidence>
<keyword evidence="4" id="KW-0677">Repeat</keyword>
<dbReference type="GO" id="GO:0016539">
    <property type="term" value="P:intein-mediated protein splicing"/>
    <property type="evidence" value="ECO:0007669"/>
    <property type="project" value="InterPro"/>
</dbReference>
<dbReference type="GO" id="GO:0003677">
    <property type="term" value="F:DNA binding"/>
    <property type="evidence" value="ECO:0007669"/>
    <property type="project" value="UniProtKB-UniRule"/>
</dbReference>
<dbReference type="OrthoDB" id="9773982at2"/>
<keyword evidence="11 17" id="KW-0238">DNA-binding</keyword>
<feature type="region of interest" description="Disordered" evidence="18">
    <location>
        <begin position="1"/>
        <end position="20"/>
    </location>
</feature>
<dbReference type="Pfam" id="PF00772">
    <property type="entry name" value="DnaB"/>
    <property type="match status" value="1"/>
</dbReference>
<evidence type="ECO:0000313" key="21">
    <source>
        <dbReference type="EMBL" id="AFH48423.1"/>
    </source>
</evidence>
<evidence type="ECO:0000256" key="8">
    <source>
        <dbReference type="ARBA" id="ARBA00022813"/>
    </source>
</evidence>
<dbReference type="eggNOG" id="COG1372">
    <property type="taxonomic scope" value="Bacteria"/>
</dbReference>
<dbReference type="PROSITE" id="PS50819">
    <property type="entry name" value="INTEIN_ENDONUCLEASE"/>
    <property type="match status" value="1"/>
</dbReference>
<evidence type="ECO:0000256" key="14">
    <source>
        <dbReference type="ARBA" id="ARBA00044940"/>
    </source>
</evidence>
<dbReference type="STRING" id="945713.IALB_0711"/>
<dbReference type="SUPFAM" id="SSF52540">
    <property type="entry name" value="P-loop containing nucleoside triphosphate hydrolases"/>
    <property type="match status" value="2"/>
</dbReference>
<keyword evidence="2 17" id="KW-0639">Primosome</keyword>
<dbReference type="GO" id="GO:0004519">
    <property type="term" value="F:endonuclease activity"/>
    <property type="evidence" value="ECO:0007669"/>
    <property type="project" value="InterPro"/>
</dbReference>
<dbReference type="HOGENOM" id="CLU_005373_4_0_10"/>
<dbReference type="KEGG" id="ial:IALB_0711"/>
<dbReference type="InterPro" id="IPR027434">
    <property type="entry name" value="Homing_endonucl"/>
</dbReference>
<evidence type="ECO:0000256" key="7">
    <source>
        <dbReference type="ARBA" id="ARBA00022806"/>
    </source>
</evidence>
<dbReference type="CDD" id="cd00984">
    <property type="entry name" value="DnaB_C"/>
    <property type="match status" value="1"/>
</dbReference>
<dbReference type="SUPFAM" id="SSF48024">
    <property type="entry name" value="N-terminal domain of DnaB helicase"/>
    <property type="match status" value="1"/>
</dbReference>
<keyword evidence="9 17" id="KW-0067">ATP-binding</keyword>
<dbReference type="NCBIfam" id="TIGR00665">
    <property type="entry name" value="DnaB"/>
    <property type="match status" value="1"/>
</dbReference>
<feature type="domain" description="DOD-type homing endonuclease" evidence="19">
    <location>
        <begin position="349"/>
        <end position="484"/>
    </location>
</feature>
<dbReference type="InterPro" id="IPR004042">
    <property type="entry name" value="Intein_endonuc_central"/>
</dbReference>
<dbReference type="InterPro" id="IPR007693">
    <property type="entry name" value="DNA_helicase_DnaB-like_N"/>
</dbReference>
<dbReference type="InterPro" id="IPR027417">
    <property type="entry name" value="P-loop_NTPase"/>
</dbReference>
<dbReference type="Pfam" id="PF05204">
    <property type="entry name" value="Hom_end"/>
    <property type="match status" value="1"/>
</dbReference>
<dbReference type="Pfam" id="PF05203">
    <property type="entry name" value="Hom_end_hint"/>
    <property type="match status" value="1"/>
</dbReference>
<feature type="domain" description="SF4 helicase" evidence="20">
    <location>
        <begin position="571"/>
        <end position="803"/>
    </location>
</feature>
<dbReference type="GO" id="GO:0043139">
    <property type="term" value="F:5'-3' DNA helicase activity"/>
    <property type="evidence" value="ECO:0007669"/>
    <property type="project" value="UniProtKB-EC"/>
</dbReference>
<evidence type="ECO:0000259" key="19">
    <source>
        <dbReference type="PROSITE" id="PS50819"/>
    </source>
</evidence>
<dbReference type="EMBL" id="CP003418">
    <property type="protein sequence ID" value="AFH48423.1"/>
    <property type="molecule type" value="Genomic_DNA"/>
</dbReference>
<keyword evidence="12" id="KW-0413">Isomerase</keyword>
<comment type="function">
    <text evidence="13 17">The main replicative DNA helicase, it participates in initiation and elongation during chromosome replication. Travels ahead of the DNA replisome, separating dsDNA into templates for DNA synthesis. A processive ATP-dependent 5'-3' DNA helicase it has DNA-dependent ATPase activity.</text>
</comment>
<dbReference type="EC" id="5.6.2.3" evidence="16 17"/>
<dbReference type="InterPro" id="IPR007694">
    <property type="entry name" value="DNA_helicase_DnaB-like_C"/>
</dbReference>
<dbReference type="eggNOG" id="COG0305">
    <property type="taxonomic scope" value="Bacteria"/>
</dbReference>
<dbReference type="SUPFAM" id="SSF51294">
    <property type="entry name" value="Hedgehog/intein (Hint) domain"/>
    <property type="match status" value="1"/>
</dbReference>
<dbReference type="PANTHER" id="PTHR30153:SF2">
    <property type="entry name" value="REPLICATIVE DNA HELICASE"/>
    <property type="match status" value="1"/>
</dbReference>
<accession>I0AHG6</accession>
<sequence length="817" mass="91944">MAKTTKKNNNSAQQIIPAGNVPPSAPEVEQAVLGAMLIEKEAIAKAIAILNTESFYKREHQLIYEAMISLFEAGEPVDVVTVYEELKKRNQIEQVGGAAYISQLSQNIASAALIETHARILVEKQILRSLIQSAHQIAKEAYDGNQDAFEILDEAERKIFEISELQMKRNYQGMDVAVKNAIEYIEAIHTQTHRDFAVPTGFYELDEILGGFQKSDLIIIAARPSMGKCLGKGTKVLMFDGSVKKVEDINVGDMLMGDDSKPRKVLSIARGREMMYWVRQKHGIDYRVNESHILSLKRSRNEVGHSKGDILNIEVREYLTKSKKWKSNYKGYKTAVEFPHRPVPIDPYFLGLWLGDGKSDGSRIYSMDEEVVNFLKEYASQIGASVSVVKDKEKCPAYLITSGRSQSSRNNSIQARLRKLGLLNNKHIPSEYLVNDKNTRLQLLAGLIDSDGYVNHPYGGTVEITTKYENLAKQIKFLCDTLGYRTSLKSKRAKISKTGFESTVWRIRFNGNVDEIPIRIKRKITKKWTDHRDWKVTGISVEPDKVDDYYGFEIDGNHLFLLEDCTVTHNTAFALTLARNAAIDHKVPVGIFSLEMSTMQLVIRLLCAEGRLNAHLVRTGKLPHSEGAKLSKNAHKLISAPIYVDDSPSQTVLEIRAKARRLKAEKKVGMIIIDYLQLMQGPAKAESREREISHISRSLKALAKELNIPVIALAQLNRAVESRSDKRPQLSDLRESGSIEQDADVVMFLNRPEYYGIEKDENGESLEGVAEVIIGKQRNGPTGTVKLAFIKEYARFENLAHARQLAEYSPIPEEDII</sequence>
<dbReference type="Gene3D" id="3.40.50.300">
    <property type="entry name" value="P-loop containing nucleotide triphosphate hydrolases"/>
    <property type="match status" value="2"/>
</dbReference>
<evidence type="ECO:0000313" key="22">
    <source>
        <dbReference type="Proteomes" id="UP000007394"/>
    </source>
</evidence>
<keyword evidence="10" id="KW-0651">Protein splicing</keyword>
<evidence type="ECO:0000256" key="18">
    <source>
        <dbReference type="SAM" id="MobiDB-lite"/>
    </source>
</evidence>
<dbReference type="GO" id="GO:0005829">
    <property type="term" value="C:cytosol"/>
    <property type="evidence" value="ECO:0007669"/>
    <property type="project" value="TreeGrafter"/>
</dbReference>
<dbReference type="PATRIC" id="fig|945713.3.peg.710"/>
<keyword evidence="6 17" id="KW-0378">Hydrolase</keyword>
<organism evidence="21 22">
    <name type="scientific">Ignavibacterium album (strain DSM 19864 / JCM 16511 / NBRC 101810 / Mat9-16)</name>
    <dbReference type="NCBI Taxonomy" id="945713"/>
    <lineage>
        <taxon>Bacteria</taxon>
        <taxon>Pseudomonadati</taxon>
        <taxon>Ignavibacteriota</taxon>
        <taxon>Ignavibacteria</taxon>
        <taxon>Ignavibacteriales</taxon>
        <taxon>Ignavibacteriaceae</taxon>
        <taxon>Ignavibacterium</taxon>
    </lineage>
</organism>
<dbReference type="InterPro" id="IPR016136">
    <property type="entry name" value="DNA_helicase_N/primase_C"/>
</dbReference>
<dbReference type="PROSITE" id="PS51199">
    <property type="entry name" value="SF4_HELICASE"/>
    <property type="match status" value="1"/>
</dbReference>
<reference evidence="21 22" key="1">
    <citation type="journal article" date="2012" name="Front. Microbiol.">
        <title>Complete genome of Ignavibacterium album, a metabolically versatile, flagellated, facultative anaerobe from the phylum Chlorobi.</title>
        <authorList>
            <person name="Liu Z."/>
            <person name="Frigaard N.-U."/>
            <person name="Vogl K."/>
            <person name="Iino T."/>
            <person name="Ohkuma M."/>
            <person name="Overmann J."/>
            <person name="Bryant D.A."/>
        </authorList>
    </citation>
    <scope>NUCLEOTIDE SEQUENCE [LARGE SCALE GENOMIC DNA]</scope>
    <source>
        <strain evidence="22">DSM 19864 / JCM 16511 / NBRC 101810 / Mat9-16</strain>
    </source>
</reference>
<evidence type="ECO:0000256" key="13">
    <source>
        <dbReference type="ARBA" id="ARBA00044932"/>
    </source>
</evidence>
<dbReference type="Pfam" id="PF03796">
    <property type="entry name" value="DnaB_C"/>
    <property type="match status" value="1"/>
</dbReference>
<keyword evidence="22" id="KW-1185">Reference proteome</keyword>
<evidence type="ECO:0000256" key="6">
    <source>
        <dbReference type="ARBA" id="ARBA00022801"/>
    </source>
</evidence>
<evidence type="ECO:0000256" key="1">
    <source>
        <dbReference type="ARBA" id="ARBA00008428"/>
    </source>
</evidence>
<dbReference type="Gene3D" id="3.10.28.10">
    <property type="entry name" value="Homing endonucleases"/>
    <property type="match status" value="2"/>
</dbReference>
<dbReference type="PROSITE" id="PS50817">
    <property type="entry name" value="INTEIN_N_TER"/>
    <property type="match status" value="1"/>
</dbReference>
<comment type="similarity">
    <text evidence="1 17">Belongs to the helicase family. DnaB subfamily.</text>
</comment>
<dbReference type="FunFam" id="1.10.860.10:FF:000001">
    <property type="entry name" value="Replicative DNA helicase"/>
    <property type="match status" value="1"/>
</dbReference>
<dbReference type="InterPro" id="IPR006141">
    <property type="entry name" value="Intein_N"/>
</dbReference>
<keyword evidence="5 17" id="KW-0547">Nucleotide-binding</keyword>
<evidence type="ECO:0000256" key="10">
    <source>
        <dbReference type="ARBA" id="ARBA00023000"/>
    </source>
</evidence>
<dbReference type="GO" id="GO:1990077">
    <property type="term" value="C:primosome complex"/>
    <property type="evidence" value="ECO:0007669"/>
    <property type="project" value="UniProtKB-UniRule"/>
</dbReference>
<comment type="function">
    <text evidence="14 17">The intein is an endonuclease.</text>
</comment>
<evidence type="ECO:0000259" key="20">
    <source>
        <dbReference type="PROSITE" id="PS51199"/>
    </source>
</evidence>
<dbReference type="SUPFAM" id="SSF55608">
    <property type="entry name" value="Homing endonucleases"/>
    <property type="match status" value="2"/>
</dbReference>
<dbReference type="Gene3D" id="1.10.860.10">
    <property type="entry name" value="DNAb Helicase, Chain A"/>
    <property type="match status" value="1"/>
</dbReference>
<comment type="catalytic activity">
    <reaction evidence="15 17">
        <text>ATP + H2O = ADP + phosphate + H(+)</text>
        <dbReference type="Rhea" id="RHEA:13065"/>
        <dbReference type="ChEBI" id="CHEBI:15377"/>
        <dbReference type="ChEBI" id="CHEBI:15378"/>
        <dbReference type="ChEBI" id="CHEBI:30616"/>
        <dbReference type="ChEBI" id="CHEBI:43474"/>
        <dbReference type="ChEBI" id="CHEBI:456216"/>
        <dbReference type="EC" id="5.6.2.3"/>
    </reaction>
</comment>